<evidence type="ECO:0000256" key="1">
    <source>
        <dbReference type="SAM" id="SignalP"/>
    </source>
</evidence>
<feature type="chain" id="PRO_5045285873" evidence="1">
    <location>
        <begin position="19"/>
        <end position="392"/>
    </location>
</feature>
<dbReference type="Pfam" id="PF17170">
    <property type="entry name" value="DUF5128"/>
    <property type="match status" value="1"/>
</dbReference>
<dbReference type="InterPro" id="IPR011042">
    <property type="entry name" value="6-blade_b-propeller_TolB-like"/>
</dbReference>
<evidence type="ECO:0000313" key="2">
    <source>
        <dbReference type="EMBL" id="MBY5952929.1"/>
    </source>
</evidence>
<evidence type="ECO:0000313" key="3">
    <source>
        <dbReference type="Proteomes" id="UP000766609"/>
    </source>
</evidence>
<organism evidence="2 3">
    <name type="scientific">Algoriphagus marincola</name>
    <dbReference type="NCBI Taxonomy" id="264027"/>
    <lineage>
        <taxon>Bacteria</taxon>
        <taxon>Pseudomonadati</taxon>
        <taxon>Bacteroidota</taxon>
        <taxon>Cytophagia</taxon>
        <taxon>Cytophagales</taxon>
        <taxon>Cyclobacteriaceae</taxon>
        <taxon>Algoriphagus</taxon>
    </lineage>
</organism>
<sequence>MKNIPIILVAFFFLFACANESDKDDIGIHTVKVDDKAETLKMSSIIDTVKVIPLDNREIVGSIDEIVWAADRIIILDSKRTKKIFIYSLESQLINSIESGSGEPGKFVWPYAPTLSLDKDSFYVVSDRTKRLLHYDLDGVLLDDFDISHLGQVNDMVVTKRGFAFSTKPDSQVATNIIFTDANLQITREIRASDFYDQLPFVSGIAINSFYPGEEAGHFYYQEMMSNMIFEVKDEKVISLIEIDLPDAYEVDYAKVGRSIPEVVQYARENGLVKLNDNHVYFGSNFMIDLSNSGRGALGLLDLENYQMKFISNLNNDLSILIDVNAVWGAYNNEKGKLVTVLEAPIMTRLLQSVDYSQSAYASIFDQLSIKDDYNPTIFVYELKEDFTWLFE</sequence>
<keyword evidence="1" id="KW-0732">Signal</keyword>
<dbReference type="SUPFAM" id="SSF75011">
    <property type="entry name" value="3-carboxy-cis,cis-mucoante lactonizing enzyme"/>
    <property type="match status" value="1"/>
</dbReference>
<dbReference type="RefSeq" id="WP_222585090.1">
    <property type="nucleotide sequence ID" value="NZ_JAHVHP010000004.1"/>
</dbReference>
<protein>
    <submittedName>
        <fullName evidence="2">6-bladed beta-propeller</fullName>
    </submittedName>
</protein>
<comment type="caution">
    <text evidence="2">The sequence shown here is derived from an EMBL/GenBank/DDBJ whole genome shotgun (WGS) entry which is preliminary data.</text>
</comment>
<accession>A0ABS7N9D7</accession>
<dbReference type="Gene3D" id="2.120.10.30">
    <property type="entry name" value="TolB, C-terminal domain"/>
    <property type="match status" value="1"/>
</dbReference>
<gene>
    <name evidence="2" type="ORF">KUV23_18255</name>
</gene>
<dbReference type="Proteomes" id="UP000766609">
    <property type="component" value="Unassembled WGS sequence"/>
</dbReference>
<keyword evidence="3" id="KW-1185">Reference proteome</keyword>
<dbReference type="EMBL" id="JAHVHP010000004">
    <property type="protein sequence ID" value="MBY5952929.1"/>
    <property type="molecule type" value="Genomic_DNA"/>
</dbReference>
<dbReference type="PROSITE" id="PS51257">
    <property type="entry name" value="PROKAR_LIPOPROTEIN"/>
    <property type="match status" value="1"/>
</dbReference>
<reference evidence="2 3" key="1">
    <citation type="submission" date="2021-06" db="EMBL/GenBank/DDBJ databases">
        <title>44 bacteria genomes isolated from Dapeng, Shenzhen.</title>
        <authorList>
            <person name="Zheng W."/>
            <person name="Yu S."/>
            <person name="Huang Y."/>
        </authorList>
    </citation>
    <scope>NUCLEOTIDE SEQUENCE [LARGE SCALE GENOMIC DNA]</scope>
    <source>
        <strain evidence="2 3">DP5N14-6</strain>
    </source>
</reference>
<proteinExistence type="predicted"/>
<feature type="signal peptide" evidence="1">
    <location>
        <begin position="1"/>
        <end position="18"/>
    </location>
</feature>
<name>A0ABS7N9D7_9BACT</name>